<accession>A0A543FFR1</accession>
<evidence type="ECO:0000313" key="2">
    <source>
        <dbReference type="EMBL" id="TQM32592.1"/>
    </source>
</evidence>
<dbReference type="AlphaFoldDB" id="A0A543FFR1"/>
<dbReference type="InterPro" id="IPR050483">
    <property type="entry name" value="CoA-transferase_III_domain"/>
</dbReference>
<dbReference type="SUPFAM" id="SSF89796">
    <property type="entry name" value="CoA-transferase family III (CaiB/BaiF)"/>
    <property type="match status" value="1"/>
</dbReference>
<dbReference type="Proteomes" id="UP000316331">
    <property type="component" value="Unassembled WGS sequence"/>
</dbReference>
<organism evidence="2 3">
    <name type="scientific">Nocardia bhagyanarayanae</name>
    <dbReference type="NCBI Taxonomy" id="1215925"/>
    <lineage>
        <taxon>Bacteria</taxon>
        <taxon>Bacillati</taxon>
        <taxon>Actinomycetota</taxon>
        <taxon>Actinomycetes</taxon>
        <taxon>Mycobacteriales</taxon>
        <taxon>Nocardiaceae</taxon>
        <taxon>Nocardia</taxon>
    </lineage>
</organism>
<dbReference type="PANTHER" id="PTHR48207:SF4">
    <property type="entry name" value="BLL6097 PROTEIN"/>
    <property type="match status" value="1"/>
</dbReference>
<dbReference type="InterPro" id="IPR023606">
    <property type="entry name" value="CoA-Trfase_III_dom_1_sf"/>
</dbReference>
<dbReference type="Pfam" id="PF02515">
    <property type="entry name" value="CoA_transf_3"/>
    <property type="match status" value="1"/>
</dbReference>
<keyword evidence="3" id="KW-1185">Reference proteome</keyword>
<evidence type="ECO:0000313" key="3">
    <source>
        <dbReference type="Proteomes" id="UP000316331"/>
    </source>
</evidence>
<dbReference type="PANTHER" id="PTHR48207">
    <property type="entry name" value="SUCCINATE--HYDROXYMETHYLGLUTARATE COA-TRANSFERASE"/>
    <property type="match status" value="1"/>
</dbReference>
<evidence type="ECO:0000256" key="1">
    <source>
        <dbReference type="ARBA" id="ARBA00022679"/>
    </source>
</evidence>
<name>A0A543FFR1_9NOCA</name>
<reference evidence="2 3" key="1">
    <citation type="submission" date="2019-06" db="EMBL/GenBank/DDBJ databases">
        <title>Sequencing the genomes of 1000 actinobacteria strains.</title>
        <authorList>
            <person name="Klenk H.-P."/>
        </authorList>
    </citation>
    <scope>NUCLEOTIDE SEQUENCE [LARGE SCALE GENOMIC DNA]</scope>
    <source>
        <strain evidence="2 3">DSM 103495</strain>
    </source>
</reference>
<comment type="caution">
    <text evidence="2">The sequence shown here is derived from an EMBL/GenBank/DDBJ whole genome shotgun (WGS) entry which is preliminary data.</text>
</comment>
<sequence length="439" mass="48261">MTGPRVLPARFTIAAGELPPAVFPITKETNMTGPLDGVRILDLTSNFMGPFATLLLADMGADVVKIESTAGDTTRGVGPRRNPGMGAIFLHLNRNKRSVVLDLKSGGGNAALQRMLASADVLLYSLRPKSMARLGLAYEQVHERNPRLIYCGTFGFGQNGPYADRPAYDDLIQAAVGMPVLQSRKTGEPTYIATAIADRVVGMAAANAITTALYRRERSGHGQEVQVPMFETFAQFAMGDHLYGHTFIPSIGTSGYARMMNSDRRPYRTRDGYLGVNVYNDKHWHRFFPLAGKPEMAQDPRFADIGGRTENIGLLYRFLAEVFETKTTAEWVRILSEADIPAIEMNTPETLLDDPHMKDVGFFIEEEHPTEGLLRSLSIPQQWSEDAPELRYPAPRLGENSIQVLSEYGFGDDEIEHLVSTGAAHTPQTLQARSGSVTG</sequence>
<protein>
    <submittedName>
        <fullName evidence="2">Formyl-CoA transferase</fullName>
    </submittedName>
</protein>
<dbReference type="Gene3D" id="3.30.1540.10">
    <property type="entry name" value="formyl-coa transferase, domain 3"/>
    <property type="match status" value="1"/>
</dbReference>
<dbReference type="InterPro" id="IPR044855">
    <property type="entry name" value="CoA-Trfase_III_dom3_sf"/>
</dbReference>
<dbReference type="GO" id="GO:0008410">
    <property type="term" value="F:CoA-transferase activity"/>
    <property type="evidence" value="ECO:0007669"/>
    <property type="project" value="TreeGrafter"/>
</dbReference>
<gene>
    <name evidence="2" type="ORF">FB390_4285</name>
</gene>
<dbReference type="Gene3D" id="3.40.50.10540">
    <property type="entry name" value="Crotonobetainyl-coa:carnitine coa-transferase, domain 1"/>
    <property type="match status" value="1"/>
</dbReference>
<dbReference type="EMBL" id="VFPG01000001">
    <property type="protein sequence ID" value="TQM32592.1"/>
    <property type="molecule type" value="Genomic_DNA"/>
</dbReference>
<proteinExistence type="predicted"/>
<dbReference type="InterPro" id="IPR003673">
    <property type="entry name" value="CoA-Trfase_fam_III"/>
</dbReference>
<keyword evidence="1 2" id="KW-0808">Transferase</keyword>